<dbReference type="Gene3D" id="3.40.50.2000">
    <property type="entry name" value="Glycogen Phosphorylase B"/>
    <property type="match status" value="2"/>
</dbReference>
<reference evidence="4 5" key="1">
    <citation type="submission" date="2019-11" db="EMBL/GenBank/DDBJ databases">
        <authorList>
            <person name="Li J."/>
        </authorList>
    </citation>
    <scope>NUCLEOTIDE SEQUENCE [LARGE SCALE GENOMIC DNA]</scope>
    <source>
        <strain evidence="4 5">MF47</strain>
    </source>
</reference>
<sequence>MLHSATRAPRPAELRPVRVASIPASHVYVRHLAPAQPEDAAVERLPDPRPPGSSPEASQWWPPVMLDADWIAAHGDDFDLMHLHFGFDAFSVDDLRAVVAALRTAGKPLVFTVHDLRNPHHTDRRAHDEQLDVLVPAADELITLTPGAAAEIARRWGRTATVIGHPHVVELDVAARLRDRRARRTDPFRIGVHLKSLRACMDAEAVVPVLVRAARELPGAVLQVNGHRDVLEPGGAQFDARLAAMLGDLGDEIDLRVHDFFSDAELWDYLGSLDVSVLPYRHGTHSGWLEACRDLGTDVVAPSCGYYADQAPVHTYRLDETTFDEESLVRAIHRAHDAPTPLLDLDDRARQRDAVSEAHRAVFTRLVRS</sequence>
<name>A0A5Q2MMG3_9ACTN</name>
<keyword evidence="1" id="KW-0328">Glycosyltransferase</keyword>
<gene>
    <name evidence="4" type="ORF">GEV26_02180</name>
</gene>
<evidence type="ECO:0000256" key="1">
    <source>
        <dbReference type="ARBA" id="ARBA00022676"/>
    </source>
</evidence>
<evidence type="ECO:0000259" key="3">
    <source>
        <dbReference type="Pfam" id="PF13439"/>
    </source>
</evidence>
<proteinExistence type="predicted"/>
<protein>
    <submittedName>
        <fullName evidence="4">Glycosyltransferase</fullName>
    </submittedName>
</protein>
<feature type="domain" description="Glycosyltransferase subfamily 4-like N-terminal" evidence="3">
    <location>
        <begin position="26"/>
        <end position="163"/>
    </location>
</feature>
<dbReference type="KEGG" id="aef:GEV26_02180"/>
<evidence type="ECO:0000313" key="4">
    <source>
        <dbReference type="EMBL" id="QGG43119.1"/>
    </source>
</evidence>
<dbReference type="GO" id="GO:0016757">
    <property type="term" value="F:glycosyltransferase activity"/>
    <property type="evidence" value="ECO:0007669"/>
    <property type="project" value="UniProtKB-KW"/>
</dbReference>
<accession>A0A5Q2MMG3</accession>
<dbReference type="EMBL" id="CP045737">
    <property type="protein sequence ID" value="QGG43119.1"/>
    <property type="molecule type" value="Genomic_DNA"/>
</dbReference>
<dbReference type="AlphaFoldDB" id="A0A5Q2MMG3"/>
<dbReference type="InterPro" id="IPR028098">
    <property type="entry name" value="Glyco_trans_4-like_N"/>
</dbReference>
<dbReference type="SUPFAM" id="SSF53756">
    <property type="entry name" value="UDP-Glycosyltransferase/glycogen phosphorylase"/>
    <property type="match status" value="1"/>
</dbReference>
<evidence type="ECO:0000313" key="5">
    <source>
        <dbReference type="Proteomes" id="UP000392064"/>
    </source>
</evidence>
<dbReference type="Pfam" id="PF13439">
    <property type="entry name" value="Glyco_transf_4"/>
    <property type="match status" value="1"/>
</dbReference>
<keyword evidence="5" id="KW-1185">Reference proteome</keyword>
<organism evidence="4 5">
    <name type="scientific">Aeromicrobium yanjiei</name>
    <dbReference type="NCBI Taxonomy" id="2662028"/>
    <lineage>
        <taxon>Bacteria</taxon>
        <taxon>Bacillati</taxon>
        <taxon>Actinomycetota</taxon>
        <taxon>Actinomycetes</taxon>
        <taxon>Propionibacteriales</taxon>
        <taxon>Nocardioidaceae</taxon>
        <taxon>Aeromicrobium</taxon>
    </lineage>
</organism>
<keyword evidence="2 4" id="KW-0808">Transferase</keyword>
<dbReference type="Proteomes" id="UP000392064">
    <property type="component" value="Chromosome"/>
</dbReference>
<evidence type="ECO:0000256" key="2">
    <source>
        <dbReference type="ARBA" id="ARBA00022679"/>
    </source>
</evidence>